<organism evidence="1 2">
    <name type="scientific">Macroventuria anomochaeta</name>
    <dbReference type="NCBI Taxonomy" id="301207"/>
    <lineage>
        <taxon>Eukaryota</taxon>
        <taxon>Fungi</taxon>
        <taxon>Dikarya</taxon>
        <taxon>Ascomycota</taxon>
        <taxon>Pezizomycotina</taxon>
        <taxon>Dothideomycetes</taxon>
        <taxon>Pleosporomycetidae</taxon>
        <taxon>Pleosporales</taxon>
        <taxon>Pleosporineae</taxon>
        <taxon>Didymellaceae</taxon>
        <taxon>Macroventuria</taxon>
    </lineage>
</organism>
<gene>
    <name evidence="1" type="ORF">BU25DRAFT_76272</name>
</gene>
<reference evidence="1" key="1">
    <citation type="journal article" date="2020" name="Stud. Mycol.">
        <title>101 Dothideomycetes genomes: a test case for predicting lifestyles and emergence of pathogens.</title>
        <authorList>
            <person name="Haridas S."/>
            <person name="Albert R."/>
            <person name="Binder M."/>
            <person name="Bloem J."/>
            <person name="Labutti K."/>
            <person name="Salamov A."/>
            <person name="Andreopoulos B."/>
            <person name="Baker S."/>
            <person name="Barry K."/>
            <person name="Bills G."/>
            <person name="Bluhm B."/>
            <person name="Cannon C."/>
            <person name="Castanera R."/>
            <person name="Culley D."/>
            <person name="Daum C."/>
            <person name="Ezra D."/>
            <person name="Gonzalez J."/>
            <person name="Henrissat B."/>
            <person name="Kuo A."/>
            <person name="Liang C."/>
            <person name="Lipzen A."/>
            <person name="Lutzoni F."/>
            <person name="Magnuson J."/>
            <person name="Mondo S."/>
            <person name="Nolan M."/>
            <person name="Ohm R."/>
            <person name="Pangilinan J."/>
            <person name="Park H.-J."/>
            <person name="Ramirez L."/>
            <person name="Alfaro M."/>
            <person name="Sun H."/>
            <person name="Tritt A."/>
            <person name="Yoshinaga Y."/>
            <person name="Zwiers L.-H."/>
            <person name="Turgeon B."/>
            <person name="Goodwin S."/>
            <person name="Spatafora J."/>
            <person name="Crous P."/>
            <person name="Grigoriev I."/>
        </authorList>
    </citation>
    <scope>NUCLEOTIDE SEQUENCE</scope>
    <source>
        <strain evidence="1">CBS 525.71</strain>
    </source>
</reference>
<dbReference type="Proteomes" id="UP000799754">
    <property type="component" value="Unassembled WGS sequence"/>
</dbReference>
<comment type="caution">
    <text evidence="1">The sequence shown here is derived from an EMBL/GenBank/DDBJ whole genome shotgun (WGS) entry which is preliminary data.</text>
</comment>
<accession>A0ACB6SDZ2</accession>
<evidence type="ECO:0000313" key="1">
    <source>
        <dbReference type="EMBL" id="KAF2632510.1"/>
    </source>
</evidence>
<evidence type="ECO:0000313" key="2">
    <source>
        <dbReference type="Proteomes" id="UP000799754"/>
    </source>
</evidence>
<dbReference type="EMBL" id="MU006702">
    <property type="protein sequence ID" value="KAF2632510.1"/>
    <property type="molecule type" value="Genomic_DNA"/>
</dbReference>
<sequence length="308" mass="35583">MFLDVPSSIIYPPPGGWPNMIPEVMDCLGKNAEVISLLRHLPFPDDQPYTARPHCLPGCRFQAWKTSVDKLKEEEADREDLLLATESKEYQFGGKIPKYCVDLTHALNISEYVMLLDIRTGLVYWMGCPEEILEACDPQPSRLVYPLEGEAEADKDRSVVVAEGEEDDTETSDDNREHETPPTSDDENDDEDDEPDDSEDDGESEDVEWGPCWPVRHFFAMLKNHFIKLNFIPYSSQRVIQIWTERYTDHEKIPEGVPEFLQSIYHKHGWPNLEVYQKEACLAELKDATGTEGTKYYNLDQYYQNREH</sequence>
<name>A0ACB6SDZ2_9PLEO</name>
<keyword evidence="2" id="KW-1185">Reference proteome</keyword>
<proteinExistence type="predicted"/>
<protein>
    <submittedName>
        <fullName evidence="1">Uncharacterized protein</fullName>
    </submittedName>
</protein>